<organism evidence="2 3">
    <name type="scientific">Acaulospora morrowiae</name>
    <dbReference type="NCBI Taxonomy" id="94023"/>
    <lineage>
        <taxon>Eukaryota</taxon>
        <taxon>Fungi</taxon>
        <taxon>Fungi incertae sedis</taxon>
        <taxon>Mucoromycota</taxon>
        <taxon>Glomeromycotina</taxon>
        <taxon>Glomeromycetes</taxon>
        <taxon>Diversisporales</taxon>
        <taxon>Acaulosporaceae</taxon>
        <taxon>Acaulospora</taxon>
    </lineage>
</organism>
<comment type="similarity">
    <text evidence="1">Belongs to the sel-1 family.</text>
</comment>
<dbReference type="Proteomes" id="UP000789342">
    <property type="component" value="Unassembled WGS sequence"/>
</dbReference>
<dbReference type="GO" id="GO:0036503">
    <property type="term" value="P:ERAD pathway"/>
    <property type="evidence" value="ECO:0007669"/>
    <property type="project" value="TreeGrafter"/>
</dbReference>
<keyword evidence="3" id="KW-1185">Reference proteome</keyword>
<proteinExistence type="inferred from homology"/>
<comment type="caution">
    <text evidence="2">The sequence shown here is derived from an EMBL/GenBank/DDBJ whole genome shotgun (WGS) entry which is preliminary data.</text>
</comment>
<name>A0A9N9HX17_9GLOM</name>
<evidence type="ECO:0000313" key="2">
    <source>
        <dbReference type="EMBL" id="CAG8710505.1"/>
    </source>
</evidence>
<sequence>DELYRAAVSLLRSLKISKKKLPTSNEFGEEPSIPLFLYRSLDRLIFSLSGIHLPITDNLDIGKQSNARIKNPKLIKAVEFLEKAAFDYAHDDALFTLGEMNFLAKYSHPRNLTAAFHYYRELANRSGNATAQQMIGFMYATGIGNVVERDQGKALLYHTFAALGHDTAAEMTLAYRHFTGIGVPRSCENAVLHYKRVADKAIKHYRSGPPGGRQLPLYKIKLYDEDGGIYGYGASGTGSSSKPGDQAALEDILEYYRYSADRGDMTSQLVLGQLYYQGTRNIPQNFPLALRYLQQVASQYWKSDNTVVDPSSNSKLAQAAGQAAGILGQMYLRGEGVKQNNQTAKKWFARGAQLHNPASYNGLGLMYLEGIEFQQSPEKAIEFFKSAAEAEYPDAQVNLGLMYYQKKDTQIAFNYFHKAANSAQHLLACYYLAEMYAEGLGVEQSCAMAAAFYKNVAERGDWSHSPFSSAHAAYAAGDRDGALIYYLMGAERGYEVGQSNVAWLLDKDKSWWHLPQLVSSSDISREKLALLYWTRSANQGNVDARVKMGDYYFKGFGTEVDYEKAAACYQVAAEANLNSMAMWNLGWMHENGIGVVKDFHLAKRWYDQSLSNNPDSYLPVTLSLINLNVKRIWNYLIGVDVGNDDKVSDGWWNDSPFDGEGDETGGSIEQVQAISNEGSNSKDS</sequence>
<protein>
    <submittedName>
        <fullName evidence="2">11666_t:CDS:1</fullName>
    </submittedName>
</protein>
<evidence type="ECO:0000256" key="1">
    <source>
        <dbReference type="ARBA" id="ARBA00038101"/>
    </source>
</evidence>
<dbReference type="PANTHER" id="PTHR11102">
    <property type="entry name" value="SEL-1-LIKE PROTEIN"/>
    <property type="match status" value="1"/>
</dbReference>
<evidence type="ECO:0000313" key="3">
    <source>
        <dbReference type="Proteomes" id="UP000789342"/>
    </source>
</evidence>
<dbReference type="AlphaFoldDB" id="A0A9N9HX17"/>
<dbReference type="SMART" id="SM00671">
    <property type="entry name" value="SEL1"/>
    <property type="match status" value="10"/>
</dbReference>
<dbReference type="EMBL" id="CAJVPV010019282">
    <property type="protein sequence ID" value="CAG8710505.1"/>
    <property type="molecule type" value="Genomic_DNA"/>
</dbReference>
<feature type="non-terminal residue" evidence="2">
    <location>
        <position position="1"/>
    </location>
</feature>
<dbReference type="GO" id="GO:0005789">
    <property type="term" value="C:endoplasmic reticulum membrane"/>
    <property type="evidence" value="ECO:0007669"/>
    <property type="project" value="TreeGrafter"/>
</dbReference>
<gene>
    <name evidence="2" type="ORF">AMORRO_LOCUS12657</name>
</gene>
<dbReference type="PANTHER" id="PTHR11102:SF147">
    <property type="entry name" value="SEL1L ADAPTOR SUBUNIT OF ERAD E3 UBIQUITIN LIGASE"/>
    <property type="match status" value="1"/>
</dbReference>
<dbReference type="Pfam" id="PF08238">
    <property type="entry name" value="Sel1"/>
    <property type="match status" value="11"/>
</dbReference>
<dbReference type="InterPro" id="IPR011990">
    <property type="entry name" value="TPR-like_helical_dom_sf"/>
</dbReference>
<dbReference type="InterPro" id="IPR050767">
    <property type="entry name" value="Sel1_AlgK"/>
</dbReference>
<dbReference type="Gene3D" id="1.25.40.10">
    <property type="entry name" value="Tetratricopeptide repeat domain"/>
    <property type="match status" value="3"/>
</dbReference>
<accession>A0A9N9HX17</accession>
<dbReference type="OrthoDB" id="27934at2759"/>
<reference evidence="2" key="1">
    <citation type="submission" date="2021-06" db="EMBL/GenBank/DDBJ databases">
        <authorList>
            <person name="Kallberg Y."/>
            <person name="Tangrot J."/>
            <person name="Rosling A."/>
        </authorList>
    </citation>
    <scope>NUCLEOTIDE SEQUENCE</scope>
    <source>
        <strain evidence="2">CL551</strain>
    </source>
</reference>
<dbReference type="SUPFAM" id="SSF81901">
    <property type="entry name" value="HCP-like"/>
    <property type="match status" value="4"/>
</dbReference>
<feature type="non-terminal residue" evidence="2">
    <location>
        <position position="684"/>
    </location>
</feature>
<dbReference type="InterPro" id="IPR006597">
    <property type="entry name" value="Sel1-like"/>
</dbReference>